<dbReference type="InterPro" id="IPR036322">
    <property type="entry name" value="WD40_repeat_dom_sf"/>
</dbReference>
<sequence length="509" mass="55087">MAFSSSSDLLLGNNNKAAARILSVVLCCCLVSTTESLVVSHHHHQQQQPSRIGSSRAAAFSKATTILYSSSSSSSSSNNDNNDSNNNNNNNKHNDKILAQELKARQEALNYEEFIMEQKWRNADCQSKVSVRLEADYCRRLAVEYPLAAIGSTSGAIYVTHLETGQVLAASSDSDILQTTTQSIDDCIQLERLRALLHYGHGPIGTMAIAFSGDLICASNPREDLGVQVWRWNHNDMDTTTTTSTTSSSSVGSSPSASSPPSQLLFQGSMNSGLLQDKIVTCLAIEEDYLWVGTACGSLMVYSTLEDGGDTLPLTLQTEPEFQWQFSDSILSLSLDPFLGHGLVTTSGGSVELISLEEEDGKVVCTLTPPLNGGENVISCLLARITDTKYAIVCGGGDGTIWTQALKMDSYGDISQDEPVTGPLIKFRPPHAAPVKCLANPIPGFLVSGGLDGSLRVWDLEERESLYQFVGYKIWMGSIWTDGYRLATDGSDNGITIHNFVRDDDAEDI</sequence>
<evidence type="ECO:0000256" key="4">
    <source>
        <dbReference type="SAM" id="MobiDB-lite"/>
    </source>
</evidence>
<evidence type="ECO:0000313" key="6">
    <source>
        <dbReference type="Proteomes" id="UP001295423"/>
    </source>
</evidence>
<dbReference type="InterPro" id="IPR001680">
    <property type="entry name" value="WD40_rpt"/>
</dbReference>
<reference evidence="5" key="1">
    <citation type="submission" date="2023-08" db="EMBL/GenBank/DDBJ databases">
        <authorList>
            <person name="Audoor S."/>
            <person name="Bilcke G."/>
        </authorList>
    </citation>
    <scope>NUCLEOTIDE SEQUENCE</scope>
</reference>
<evidence type="ECO:0000256" key="2">
    <source>
        <dbReference type="ARBA" id="ARBA00022737"/>
    </source>
</evidence>
<dbReference type="Gene3D" id="2.130.10.10">
    <property type="entry name" value="YVTN repeat-like/Quinoprotein amine dehydrogenase"/>
    <property type="match status" value="1"/>
</dbReference>
<gene>
    <name evidence="5" type="ORF">CYCCA115_LOCUS20675</name>
</gene>
<feature type="region of interest" description="Disordered" evidence="4">
    <location>
        <begin position="238"/>
        <end position="262"/>
    </location>
</feature>
<evidence type="ECO:0000256" key="3">
    <source>
        <dbReference type="PROSITE-ProRule" id="PRU00221"/>
    </source>
</evidence>
<dbReference type="InterPro" id="IPR019775">
    <property type="entry name" value="WD40_repeat_CS"/>
</dbReference>
<evidence type="ECO:0000256" key="1">
    <source>
        <dbReference type="ARBA" id="ARBA00022574"/>
    </source>
</evidence>
<feature type="compositionally biased region" description="Low complexity" evidence="4">
    <location>
        <begin position="239"/>
        <end position="262"/>
    </location>
</feature>
<dbReference type="SUPFAM" id="SSF50978">
    <property type="entry name" value="WD40 repeat-like"/>
    <property type="match status" value="1"/>
</dbReference>
<dbReference type="EMBL" id="CAKOGP040002191">
    <property type="protein sequence ID" value="CAJ1964530.1"/>
    <property type="molecule type" value="Genomic_DNA"/>
</dbReference>
<dbReference type="AlphaFoldDB" id="A0AAD2G7I7"/>
<proteinExistence type="predicted"/>
<dbReference type="Proteomes" id="UP001295423">
    <property type="component" value="Unassembled WGS sequence"/>
</dbReference>
<protein>
    <recommendedName>
        <fullName evidence="7">Guanine nucleotide-binding protein subunit beta-like protein</fullName>
    </recommendedName>
</protein>
<evidence type="ECO:0000313" key="5">
    <source>
        <dbReference type="EMBL" id="CAJ1964530.1"/>
    </source>
</evidence>
<keyword evidence="1 3" id="KW-0853">WD repeat</keyword>
<organism evidence="5 6">
    <name type="scientific">Cylindrotheca closterium</name>
    <dbReference type="NCBI Taxonomy" id="2856"/>
    <lineage>
        <taxon>Eukaryota</taxon>
        <taxon>Sar</taxon>
        <taxon>Stramenopiles</taxon>
        <taxon>Ochrophyta</taxon>
        <taxon>Bacillariophyta</taxon>
        <taxon>Bacillariophyceae</taxon>
        <taxon>Bacillariophycidae</taxon>
        <taxon>Bacillariales</taxon>
        <taxon>Bacillariaceae</taxon>
        <taxon>Cylindrotheca</taxon>
    </lineage>
</organism>
<dbReference type="PROSITE" id="PS50082">
    <property type="entry name" value="WD_REPEATS_2"/>
    <property type="match status" value="1"/>
</dbReference>
<dbReference type="PROSITE" id="PS00678">
    <property type="entry name" value="WD_REPEATS_1"/>
    <property type="match status" value="1"/>
</dbReference>
<feature type="region of interest" description="Disordered" evidence="4">
    <location>
        <begin position="70"/>
        <end position="93"/>
    </location>
</feature>
<keyword evidence="2" id="KW-0677">Repeat</keyword>
<dbReference type="InterPro" id="IPR015943">
    <property type="entry name" value="WD40/YVTN_repeat-like_dom_sf"/>
</dbReference>
<dbReference type="SMART" id="SM00320">
    <property type="entry name" value="WD40"/>
    <property type="match status" value="3"/>
</dbReference>
<evidence type="ECO:0008006" key="7">
    <source>
        <dbReference type="Google" id="ProtNLM"/>
    </source>
</evidence>
<comment type="caution">
    <text evidence="5">The sequence shown here is derived from an EMBL/GenBank/DDBJ whole genome shotgun (WGS) entry which is preliminary data.</text>
</comment>
<feature type="compositionally biased region" description="Low complexity" evidence="4">
    <location>
        <begin position="70"/>
        <end position="91"/>
    </location>
</feature>
<feature type="repeat" description="WD" evidence="3">
    <location>
        <begin position="445"/>
        <end position="468"/>
    </location>
</feature>
<name>A0AAD2G7I7_9STRA</name>
<keyword evidence="6" id="KW-1185">Reference proteome</keyword>
<accession>A0AAD2G7I7</accession>